<keyword evidence="4" id="KW-1185">Reference proteome</keyword>
<comment type="caution">
    <text evidence="3">The sequence shown here is derived from an EMBL/GenBank/DDBJ whole genome shotgun (WGS) entry which is preliminary data.</text>
</comment>
<evidence type="ECO:0000313" key="4">
    <source>
        <dbReference type="Proteomes" id="UP001162131"/>
    </source>
</evidence>
<dbReference type="PROSITE" id="PS50966">
    <property type="entry name" value="ZF_SWIM"/>
    <property type="match status" value="1"/>
</dbReference>
<reference evidence="3" key="1">
    <citation type="submission" date="2021-09" db="EMBL/GenBank/DDBJ databases">
        <authorList>
            <consortium name="AG Swart"/>
            <person name="Singh M."/>
            <person name="Singh A."/>
            <person name="Seah K."/>
            <person name="Emmerich C."/>
        </authorList>
    </citation>
    <scope>NUCLEOTIDE SEQUENCE</scope>
    <source>
        <strain evidence="3">ATCC30299</strain>
    </source>
</reference>
<feature type="domain" description="SWIM-type" evidence="2">
    <location>
        <begin position="65"/>
        <end position="110"/>
    </location>
</feature>
<dbReference type="Proteomes" id="UP001162131">
    <property type="component" value="Unassembled WGS sequence"/>
</dbReference>
<proteinExistence type="predicted"/>
<organism evidence="3 4">
    <name type="scientific">Blepharisma stoltei</name>
    <dbReference type="NCBI Taxonomy" id="1481888"/>
    <lineage>
        <taxon>Eukaryota</taxon>
        <taxon>Sar</taxon>
        <taxon>Alveolata</taxon>
        <taxon>Ciliophora</taxon>
        <taxon>Postciliodesmatophora</taxon>
        <taxon>Heterotrichea</taxon>
        <taxon>Heterotrichida</taxon>
        <taxon>Blepharismidae</taxon>
        <taxon>Blepharisma</taxon>
    </lineage>
</organism>
<protein>
    <recommendedName>
        <fullName evidence="2">SWIM-type domain-containing protein</fullName>
    </recommendedName>
</protein>
<evidence type="ECO:0000259" key="2">
    <source>
        <dbReference type="PROSITE" id="PS50966"/>
    </source>
</evidence>
<name>A0AAU9K3M0_9CILI</name>
<dbReference type="EMBL" id="CAJZBQ010000057">
    <property type="protein sequence ID" value="CAG9334131.1"/>
    <property type="molecule type" value="Genomic_DNA"/>
</dbReference>
<keyword evidence="1" id="KW-0863">Zinc-finger</keyword>
<dbReference type="InterPro" id="IPR007527">
    <property type="entry name" value="Znf_SWIM"/>
</dbReference>
<gene>
    <name evidence="3" type="ORF">BSTOLATCC_MIC59980</name>
</gene>
<dbReference type="Pfam" id="PF04434">
    <property type="entry name" value="SWIM"/>
    <property type="match status" value="1"/>
</dbReference>
<dbReference type="AlphaFoldDB" id="A0AAU9K3M0"/>
<evidence type="ECO:0000256" key="1">
    <source>
        <dbReference type="PROSITE-ProRule" id="PRU00325"/>
    </source>
</evidence>
<keyword evidence="1" id="KW-0479">Metal-binding</keyword>
<evidence type="ECO:0000313" key="3">
    <source>
        <dbReference type="EMBL" id="CAG9334131.1"/>
    </source>
</evidence>
<sequence length="166" mass="19146">MKNMNLFKGKYMCSKRGNCYVLTKKTFLASDKIAILAIVYFIFQKEVNKVDSCSVGGVGKSNNIYSVVDNSTYDRIMHKVNRKNMDCSCCKITRYGIPCCHILFIYEFVGEDLLDLIISTTSKRWLLPEYAELSKEEIKKIWISPDLKRNQNEANGSNIKLKKFNN</sequence>
<keyword evidence="1" id="KW-0862">Zinc</keyword>
<dbReference type="GO" id="GO:0008270">
    <property type="term" value="F:zinc ion binding"/>
    <property type="evidence" value="ECO:0007669"/>
    <property type="project" value="UniProtKB-KW"/>
</dbReference>
<accession>A0AAU9K3M0</accession>